<gene>
    <name evidence="5" type="primary">CSON004324</name>
</gene>
<feature type="chain" id="PRO_5016286670" evidence="4">
    <location>
        <begin position="26"/>
        <end position="142"/>
    </location>
</feature>
<proteinExistence type="inferred from homology"/>
<dbReference type="Gene3D" id="1.10.238.20">
    <property type="entry name" value="Pheromone/general odorant binding protein domain"/>
    <property type="match status" value="1"/>
</dbReference>
<comment type="subcellular location">
    <subcellularLocation>
        <location evidence="1">Secreted</location>
    </subcellularLocation>
</comment>
<evidence type="ECO:0000256" key="1">
    <source>
        <dbReference type="ARBA" id="ARBA00004613"/>
    </source>
</evidence>
<dbReference type="Pfam" id="PF01395">
    <property type="entry name" value="PBP_GOBP"/>
    <property type="match status" value="1"/>
</dbReference>
<dbReference type="SUPFAM" id="SSF47565">
    <property type="entry name" value="Insect pheromone/odorant-binding proteins"/>
    <property type="match status" value="1"/>
</dbReference>
<evidence type="ECO:0000256" key="3">
    <source>
        <dbReference type="ARBA" id="ARBA00022525"/>
    </source>
</evidence>
<evidence type="ECO:0000256" key="4">
    <source>
        <dbReference type="SAM" id="SignalP"/>
    </source>
</evidence>
<protein>
    <submittedName>
        <fullName evidence="5">CSON004324 protein</fullName>
    </submittedName>
</protein>
<dbReference type="GO" id="GO:0005576">
    <property type="term" value="C:extracellular region"/>
    <property type="evidence" value="ECO:0007669"/>
    <property type="project" value="UniProtKB-SubCell"/>
</dbReference>
<keyword evidence="4" id="KW-0732">Signal</keyword>
<dbReference type="InterPro" id="IPR006170">
    <property type="entry name" value="PBP/GOBP"/>
</dbReference>
<dbReference type="GO" id="GO:0005549">
    <property type="term" value="F:odorant binding"/>
    <property type="evidence" value="ECO:0007669"/>
    <property type="project" value="InterPro"/>
</dbReference>
<dbReference type="VEuPathDB" id="VectorBase:CSON004324"/>
<organism evidence="5">
    <name type="scientific">Culicoides sonorensis</name>
    <name type="common">Biting midge</name>
    <dbReference type="NCBI Taxonomy" id="179676"/>
    <lineage>
        <taxon>Eukaryota</taxon>
        <taxon>Metazoa</taxon>
        <taxon>Ecdysozoa</taxon>
        <taxon>Arthropoda</taxon>
        <taxon>Hexapoda</taxon>
        <taxon>Insecta</taxon>
        <taxon>Pterygota</taxon>
        <taxon>Neoptera</taxon>
        <taxon>Endopterygota</taxon>
        <taxon>Diptera</taxon>
        <taxon>Nematocera</taxon>
        <taxon>Chironomoidea</taxon>
        <taxon>Ceratopogonidae</taxon>
        <taxon>Ceratopogoninae</taxon>
        <taxon>Culicoides</taxon>
        <taxon>Monoculicoides</taxon>
    </lineage>
</organism>
<dbReference type="AlphaFoldDB" id="A0A336MR48"/>
<dbReference type="EMBL" id="UFQT01001853">
    <property type="protein sequence ID" value="SSX32011.1"/>
    <property type="molecule type" value="Genomic_DNA"/>
</dbReference>
<comment type="similarity">
    <text evidence="2">Belongs to the PBP/GOBP family.</text>
</comment>
<sequence length="142" mass="16064">MTQFRILSIYFGIFGLLCIVNGSNSQGFHLDSEAIDKVIEIRDACLEGTGSNIDEIRSCHNGILPTDKKFKCFITCNLFEHELIDDDGKVRKQLMEIEAIRDIIGHCADLDYDEYCENGYQIAKCLVEKLNLYDELCSVVAS</sequence>
<dbReference type="InterPro" id="IPR036728">
    <property type="entry name" value="PBP_GOBP_sf"/>
</dbReference>
<evidence type="ECO:0000256" key="2">
    <source>
        <dbReference type="ARBA" id="ARBA00008098"/>
    </source>
</evidence>
<accession>A0A336MR48</accession>
<evidence type="ECO:0000313" key="5">
    <source>
        <dbReference type="EMBL" id="SSX32011.1"/>
    </source>
</evidence>
<dbReference type="CDD" id="cd23992">
    <property type="entry name" value="PBP_GOBP"/>
    <property type="match status" value="1"/>
</dbReference>
<reference evidence="5" key="1">
    <citation type="submission" date="2018-07" db="EMBL/GenBank/DDBJ databases">
        <authorList>
            <person name="Quirk P.G."/>
            <person name="Krulwich T.A."/>
        </authorList>
    </citation>
    <scope>NUCLEOTIDE SEQUENCE</scope>
</reference>
<name>A0A336MR48_CULSO</name>
<feature type="signal peptide" evidence="4">
    <location>
        <begin position="1"/>
        <end position="25"/>
    </location>
</feature>
<keyword evidence="3" id="KW-0964">Secreted</keyword>